<name>A0A6C0CU54_9ZZZZ</name>
<sequence>MEFCKICQNMLYLKAEEDQSLVRYCKYCQYHQADKPDIGKAIRISKTMYSEDDLLYSQHRNAYLRFDPTLPRVQDPKLCCENAECSGPKDKPQVLYVKYHSVHMKYFYTCDYCGYTWRKKNENNDLKKV</sequence>
<evidence type="ECO:0008006" key="2">
    <source>
        <dbReference type="Google" id="ProtNLM"/>
    </source>
</evidence>
<accession>A0A6C0CU54</accession>
<evidence type="ECO:0000313" key="1">
    <source>
        <dbReference type="EMBL" id="QHT07264.1"/>
    </source>
</evidence>
<reference evidence="1" key="1">
    <citation type="journal article" date="2020" name="Nature">
        <title>Giant virus diversity and host interactions through global metagenomics.</title>
        <authorList>
            <person name="Schulz F."/>
            <person name="Roux S."/>
            <person name="Paez-Espino D."/>
            <person name="Jungbluth S."/>
            <person name="Walsh D.A."/>
            <person name="Denef V.J."/>
            <person name="McMahon K.D."/>
            <person name="Konstantinidis K.T."/>
            <person name="Eloe-Fadrosh E.A."/>
            <person name="Kyrpides N.C."/>
            <person name="Woyke T."/>
        </authorList>
    </citation>
    <scope>NUCLEOTIDE SEQUENCE</scope>
    <source>
        <strain evidence="1">GVMAG-M-3300021962-46</strain>
    </source>
</reference>
<protein>
    <recommendedName>
        <fullName evidence="2">DNA-directed RNA polymerase M/15kDa subunit domain-containing protein</fullName>
    </recommendedName>
</protein>
<dbReference type="SUPFAM" id="SSF57783">
    <property type="entry name" value="Zinc beta-ribbon"/>
    <property type="match status" value="2"/>
</dbReference>
<dbReference type="EMBL" id="MN739480">
    <property type="protein sequence ID" value="QHT07264.1"/>
    <property type="molecule type" value="Genomic_DNA"/>
</dbReference>
<dbReference type="Gene3D" id="2.20.25.10">
    <property type="match status" value="1"/>
</dbReference>
<dbReference type="AlphaFoldDB" id="A0A6C0CU54"/>
<organism evidence="1">
    <name type="scientific">viral metagenome</name>
    <dbReference type="NCBI Taxonomy" id="1070528"/>
    <lineage>
        <taxon>unclassified sequences</taxon>
        <taxon>metagenomes</taxon>
        <taxon>organismal metagenomes</taxon>
    </lineage>
</organism>
<proteinExistence type="predicted"/>